<dbReference type="PANTHER" id="PTHR33883">
    <property type="entry name" value="WPP DOMAIN-ASSOCIATED PROTEIN"/>
    <property type="match status" value="1"/>
</dbReference>
<accession>A0A835LC21</accession>
<keyword evidence="1" id="KW-0175">Coiled coil</keyword>
<gene>
    <name evidence="2" type="ORF">IFM89_017619</name>
</gene>
<dbReference type="Proteomes" id="UP000631114">
    <property type="component" value="Unassembled WGS sequence"/>
</dbReference>
<evidence type="ECO:0000313" key="2">
    <source>
        <dbReference type="EMBL" id="KAF9588940.1"/>
    </source>
</evidence>
<dbReference type="OrthoDB" id="1732764at2759"/>
<comment type="caution">
    <text evidence="2">The sequence shown here is derived from an EMBL/GenBank/DDBJ whole genome shotgun (WGS) entry which is preliminary data.</text>
</comment>
<keyword evidence="3" id="KW-1185">Reference proteome</keyword>
<protein>
    <submittedName>
        <fullName evidence="2">Uncharacterized protein</fullName>
    </submittedName>
</protein>
<sequence length="88" mass="9703">MEDSCGNGSMEVSSHCNGVKIEDEIVANFDSYFEDVDDCLTISRMVNDSVIKGMVNAVTEEAAEKIALKEQEVASLKKRLEFYESGCV</sequence>
<dbReference type="EMBL" id="JADFTS010000009">
    <property type="protein sequence ID" value="KAF9588940.1"/>
    <property type="molecule type" value="Genomic_DNA"/>
</dbReference>
<name>A0A835LC21_9MAGN</name>
<feature type="coiled-coil region" evidence="1">
    <location>
        <begin position="59"/>
        <end position="86"/>
    </location>
</feature>
<dbReference type="PANTHER" id="PTHR33883:SF10">
    <property type="entry name" value="WPP DOMAIN-ASSOCIATED PROTEIN"/>
    <property type="match status" value="1"/>
</dbReference>
<dbReference type="AlphaFoldDB" id="A0A835LC21"/>
<organism evidence="2 3">
    <name type="scientific">Coptis chinensis</name>
    <dbReference type="NCBI Taxonomy" id="261450"/>
    <lineage>
        <taxon>Eukaryota</taxon>
        <taxon>Viridiplantae</taxon>
        <taxon>Streptophyta</taxon>
        <taxon>Embryophyta</taxon>
        <taxon>Tracheophyta</taxon>
        <taxon>Spermatophyta</taxon>
        <taxon>Magnoliopsida</taxon>
        <taxon>Ranunculales</taxon>
        <taxon>Ranunculaceae</taxon>
        <taxon>Coptidoideae</taxon>
        <taxon>Coptis</taxon>
    </lineage>
</organism>
<dbReference type="InterPro" id="IPR037490">
    <property type="entry name" value="WAP"/>
</dbReference>
<evidence type="ECO:0000313" key="3">
    <source>
        <dbReference type="Proteomes" id="UP000631114"/>
    </source>
</evidence>
<evidence type="ECO:0000256" key="1">
    <source>
        <dbReference type="SAM" id="Coils"/>
    </source>
</evidence>
<reference evidence="2 3" key="1">
    <citation type="submission" date="2020-10" db="EMBL/GenBank/DDBJ databases">
        <title>The Coptis chinensis genome and diversification of protoberbering-type alkaloids.</title>
        <authorList>
            <person name="Wang B."/>
            <person name="Shu S."/>
            <person name="Song C."/>
            <person name="Liu Y."/>
        </authorList>
    </citation>
    <scope>NUCLEOTIDE SEQUENCE [LARGE SCALE GENOMIC DNA]</scope>
    <source>
        <strain evidence="2">HL-2020</strain>
        <tissue evidence="2">Leaf</tissue>
    </source>
</reference>
<proteinExistence type="predicted"/>